<sequence>MPLQFQDMTYGDATAFATAYILSFERLHAARPVDEKITGVISRWPRNYSEPFNIYKKIVDSETGMLVSWIKVSLDNTNLDPKLFYPNDLPADMCIGPGIAQAASVADHRASQASGESEYAMMAKAARERELGNHPAITLKLIGTHPVAQGRGAGSMLMRWLEKFADDNGLPCWVTAAPGKESWQAPAVNATHEIWLEKYKSAASPDLQIPTDTPSSTSRQCNKLDELLSDIAVTGPIVGDADDFEIFICAPPIRITGTALEWWLHSDQRKAYPRLSRIAIDILSIPPESSDAESHFSSTRRTLSWDRERMTCENLAKVECVGNWIREGIIVPKSRGGRGVISSVAVEFGMDTEVEVLLD</sequence>
<evidence type="ECO:0000313" key="2">
    <source>
        <dbReference type="EMBL" id="CEJ92612.1"/>
    </source>
</evidence>
<dbReference type="Proteomes" id="UP000039046">
    <property type="component" value="Unassembled WGS sequence"/>
</dbReference>
<dbReference type="PANTHER" id="PTHR42791:SF1">
    <property type="entry name" value="N-ACETYLTRANSFERASE DOMAIN-CONTAINING PROTEIN"/>
    <property type="match status" value="1"/>
</dbReference>
<evidence type="ECO:0000313" key="3">
    <source>
        <dbReference type="Proteomes" id="UP000039046"/>
    </source>
</evidence>
<dbReference type="PANTHER" id="PTHR42791">
    <property type="entry name" value="GNAT FAMILY ACETYLTRANSFERASE"/>
    <property type="match status" value="1"/>
</dbReference>
<dbReference type="OrthoDB" id="4961446at2759"/>
<dbReference type="STRING" id="1531966.A0A0A1TPE2"/>
<dbReference type="InterPro" id="IPR008906">
    <property type="entry name" value="HATC_C_dom"/>
</dbReference>
<dbReference type="Gene3D" id="3.40.630.30">
    <property type="match status" value="1"/>
</dbReference>
<evidence type="ECO:0000259" key="1">
    <source>
        <dbReference type="Pfam" id="PF05699"/>
    </source>
</evidence>
<keyword evidence="3" id="KW-1185">Reference proteome</keyword>
<reference evidence="2 3" key="1">
    <citation type="journal article" date="2015" name="Genome Announc.">
        <title>Draft Genome Sequence and Gene Annotation of the Entomopathogenic Fungus Verticillium hemipterigenum.</title>
        <authorList>
            <person name="Horn F."/>
            <person name="Habel A."/>
            <person name="Scharf D.H."/>
            <person name="Dworschak J."/>
            <person name="Brakhage A.A."/>
            <person name="Guthke R."/>
            <person name="Hertweck C."/>
            <person name="Linde J."/>
        </authorList>
    </citation>
    <scope>NUCLEOTIDE SEQUENCE [LARGE SCALE GENOMIC DNA]</scope>
</reference>
<dbReference type="SUPFAM" id="SSF53098">
    <property type="entry name" value="Ribonuclease H-like"/>
    <property type="match status" value="1"/>
</dbReference>
<proteinExistence type="predicted"/>
<dbReference type="InterPro" id="IPR052523">
    <property type="entry name" value="Trichothecene_AcTrans"/>
</dbReference>
<gene>
    <name evidence="2" type="ORF">VHEMI08251</name>
</gene>
<dbReference type="GO" id="GO:0046983">
    <property type="term" value="F:protein dimerization activity"/>
    <property type="evidence" value="ECO:0007669"/>
    <property type="project" value="InterPro"/>
</dbReference>
<dbReference type="Pfam" id="PF05699">
    <property type="entry name" value="Dimer_Tnp_hAT"/>
    <property type="match status" value="1"/>
</dbReference>
<dbReference type="EMBL" id="CDHN01000004">
    <property type="protein sequence ID" value="CEJ92612.1"/>
    <property type="molecule type" value="Genomic_DNA"/>
</dbReference>
<dbReference type="CDD" id="cd04301">
    <property type="entry name" value="NAT_SF"/>
    <property type="match status" value="1"/>
</dbReference>
<protein>
    <recommendedName>
        <fullName evidence="1">HAT C-terminal dimerisation domain-containing protein</fullName>
    </recommendedName>
</protein>
<accession>A0A0A1TPE2</accession>
<name>A0A0A1TPE2_9HYPO</name>
<dbReference type="InterPro" id="IPR012337">
    <property type="entry name" value="RNaseH-like_sf"/>
</dbReference>
<dbReference type="HOGENOM" id="CLU_772047_0_0_1"/>
<dbReference type="InterPro" id="IPR016181">
    <property type="entry name" value="Acyl_CoA_acyltransferase"/>
</dbReference>
<dbReference type="AlphaFoldDB" id="A0A0A1TPE2"/>
<dbReference type="SUPFAM" id="SSF55729">
    <property type="entry name" value="Acyl-CoA N-acyltransferases (Nat)"/>
    <property type="match status" value="1"/>
</dbReference>
<feature type="domain" description="HAT C-terminal dimerisation" evidence="1">
    <location>
        <begin position="259"/>
        <end position="325"/>
    </location>
</feature>
<organism evidence="2 3">
    <name type="scientific">[Torrubiella] hemipterigena</name>
    <dbReference type="NCBI Taxonomy" id="1531966"/>
    <lineage>
        <taxon>Eukaryota</taxon>
        <taxon>Fungi</taxon>
        <taxon>Dikarya</taxon>
        <taxon>Ascomycota</taxon>
        <taxon>Pezizomycotina</taxon>
        <taxon>Sordariomycetes</taxon>
        <taxon>Hypocreomycetidae</taxon>
        <taxon>Hypocreales</taxon>
        <taxon>Clavicipitaceae</taxon>
        <taxon>Clavicipitaceae incertae sedis</taxon>
        <taxon>'Torrubiella' clade</taxon>
    </lineage>
</organism>